<keyword evidence="3" id="KW-1185">Reference proteome</keyword>
<dbReference type="InterPro" id="IPR036291">
    <property type="entry name" value="NAD(P)-bd_dom_sf"/>
</dbReference>
<comment type="caution">
    <text evidence="2">The sequence shown here is derived from an EMBL/GenBank/DDBJ whole genome shotgun (WGS) entry which is preliminary data.</text>
</comment>
<feature type="non-terminal residue" evidence="2">
    <location>
        <position position="58"/>
    </location>
</feature>
<feature type="domain" description="RCK N-terminal" evidence="1">
    <location>
        <begin position="3"/>
        <end position="57"/>
    </location>
</feature>
<accession>A0A6B0SLY0</accession>
<sequence length="58" mass="5870">MDVAVLGCGYVGIELGRQLDAAGHDPVGVRRSDAGLSAIRNAGFDAVRADVTDADALA</sequence>
<evidence type="ECO:0000259" key="1">
    <source>
        <dbReference type="Pfam" id="PF02254"/>
    </source>
</evidence>
<dbReference type="GO" id="GO:0006813">
    <property type="term" value="P:potassium ion transport"/>
    <property type="evidence" value="ECO:0007669"/>
    <property type="project" value="InterPro"/>
</dbReference>
<dbReference type="OrthoDB" id="312526at2157"/>
<evidence type="ECO:0000313" key="3">
    <source>
        <dbReference type="Proteomes" id="UP000471521"/>
    </source>
</evidence>
<dbReference type="EMBL" id="WUUU01000349">
    <property type="protein sequence ID" value="MXR22595.1"/>
    <property type="molecule type" value="Genomic_DNA"/>
</dbReference>
<protein>
    <submittedName>
        <fullName evidence="2">SDR family NAD(P)-dependent oxidoreductase</fullName>
    </submittedName>
</protein>
<dbReference type="Proteomes" id="UP000471521">
    <property type="component" value="Unassembled WGS sequence"/>
</dbReference>
<organism evidence="2 3">
    <name type="scientific">Halobacterium bonnevillei</name>
    <dbReference type="NCBI Taxonomy" id="2692200"/>
    <lineage>
        <taxon>Archaea</taxon>
        <taxon>Methanobacteriati</taxon>
        <taxon>Methanobacteriota</taxon>
        <taxon>Stenosarchaea group</taxon>
        <taxon>Halobacteria</taxon>
        <taxon>Halobacteriales</taxon>
        <taxon>Halobacteriaceae</taxon>
        <taxon>Halobacterium</taxon>
    </lineage>
</organism>
<dbReference type="AlphaFoldDB" id="A0A6B0SLY0"/>
<dbReference type="Pfam" id="PF02254">
    <property type="entry name" value="TrkA_N"/>
    <property type="match status" value="1"/>
</dbReference>
<dbReference type="Gene3D" id="3.40.50.720">
    <property type="entry name" value="NAD(P)-binding Rossmann-like Domain"/>
    <property type="match status" value="1"/>
</dbReference>
<reference evidence="2 3" key="1">
    <citation type="submission" date="2019-12" db="EMBL/GenBank/DDBJ databases">
        <title>Isolation and characterization of three novel carbon monoxide-oxidizing members of Halobacteria from salione crusts and soils.</title>
        <authorList>
            <person name="Myers M.R."/>
            <person name="King G.M."/>
        </authorList>
    </citation>
    <scope>NUCLEOTIDE SEQUENCE [LARGE SCALE GENOMIC DNA]</scope>
    <source>
        <strain evidence="2 3">PCN9</strain>
    </source>
</reference>
<proteinExistence type="predicted"/>
<dbReference type="RefSeq" id="WP_201293107.1">
    <property type="nucleotide sequence ID" value="NZ_WUUU01000349.1"/>
</dbReference>
<dbReference type="InterPro" id="IPR003148">
    <property type="entry name" value="RCK_N"/>
</dbReference>
<dbReference type="SUPFAM" id="SSF51735">
    <property type="entry name" value="NAD(P)-binding Rossmann-fold domains"/>
    <property type="match status" value="1"/>
</dbReference>
<gene>
    <name evidence="2" type="ORF">GRX66_19200</name>
</gene>
<evidence type="ECO:0000313" key="2">
    <source>
        <dbReference type="EMBL" id="MXR22595.1"/>
    </source>
</evidence>
<name>A0A6B0SLY0_9EURY</name>